<keyword evidence="2" id="KW-1185">Reference proteome</keyword>
<protein>
    <recommendedName>
        <fullName evidence="3">DUF600 domain-containing protein</fullName>
    </recommendedName>
</protein>
<dbReference type="Proteomes" id="UP000196877">
    <property type="component" value="Chromosome"/>
</dbReference>
<dbReference type="GeneID" id="92852678"/>
<accession>A0ABN5ANM0</accession>
<reference evidence="1 2" key="1">
    <citation type="submission" date="2017-06" db="EMBL/GenBank/DDBJ databases">
        <title>Genome sequence of Bacillus sonorensis strain SRCM101395.</title>
        <authorList>
            <person name="Cho S.H."/>
        </authorList>
    </citation>
    <scope>NUCLEOTIDE SEQUENCE [LARGE SCALE GENOMIC DNA]</scope>
    <source>
        <strain evidence="1 2">SRCM101395</strain>
    </source>
</reference>
<evidence type="ECO:0000313" key="1">
    <source>
        <dbReference type="EMBL" id="ASB89885.1"/>
    </source>
</evidence>
<proteinExistence type="predicted"/>
<evidence type="ECO:0008006" key="3">
    <source>
        <dbReference type="Google" id="ProtNLM"/>
    </source>
</evidence>
<name>A0ABN5ANM0_9BACI</name>
<dbReference type="EMBL" id="CP021920">
    <property type="protein sequence ID" value="ASB89885.1"/>
    <property type="molecule type" value="Genomic_DNA"/>
</dbReference>
<organism evidence="1 2">
    <name type="scientific">Bacillus sonorensis</name>
    <dbReference type="NCBI Taxonomy" id="119858"/>
    <lineage>
        <taxon>Bacteria</taxon>
        <taxon>Bacillati</taxon>
        <taxon>Bacillota</taxon>
        <taxon>Bacilli</taxon>
        <taxon>Bacillales</taxon>
        <taxon>Bacillaceae</taxon>
        <taxon>Bacillus</taxon>
    </lineage>
</organism>
<evidence type="ECO:0000313" key="2">
    <source>
        <dbReference type="Proteomes" id="UP000196877"/>
    </source>
</evidence>
<sequence length="153" mass="18224">MAKTFEDYLSELQTDMVAICLEYVGNQADAIYIYCSYEPEMYYFDVFYKINGKLVYKHKLNDAVEENEKYDTSENRQEAVLDIGIKNLEEIHKKCTEFGHEMPTEIKLIYDVKQNSLKGQYRYDLVYSNDDELLPDDIFDLWFEEVKKSDIEK</sequence>
<dbReference type="RefSeq" id="WP_006638435.1">
    <property type="nucleotide sequence ID" value="NZ_BORD01000002.1"/>
</dbReference>
<gene>
    <name evidence="1" type="ORF">S101395_03378</name>
</gene>